<dbReference type="GO" id="GO:0042545">
    <property type="term" value="P:cell wall modification"/>
    <property type="evidence" value="ECO:0007669"/>
    <property type="project" value="InterPro"/>
</dbReference>
<dbReference type="InterPro" id="IPR012334">
    <property type="entry name" value="Pectin_lyas_fold"/>
</dbReference>
<dbReference type="Gene3D" id="2.60.120.560">
    <property type="entry name" value="Exo-inulinase, domain 1"/>
    <property type="match status" value="1"/>
</dbReference>
<keyword evidence="4" id="KW-0964">Secreted</keyword>
<dbReference type="GO" id="GO:0000272">
    <property type="term" value="P:polysaccharide catabolic process"/>
    <property type="evidence" value="ECO:0007669"/>
    <property type="project" value="UniProtKB-KW"/>
</dbReference>
<dbReference type="InterPro" id="IPR002022">
    <property type="entry name" value="Pec_lyase"/>
</dbReference>
<keyword evidence="3 4" id="KW-0456">Lyase</keyword>
<dbReference type="RefSeq" id="WP_091874193.1">
    <property type="nucleotide sequence ID" value="NZ_FOLD01000008.1"/>
</dbReference>
<dbReference type="Pfam" id="PF01095">
    <property type="entry name" value="Pectinesterase"/>
    <property type="match status" value="1"/>
</dbReference>
<keyword evidence="4" id="KW-0624">Polysaccharide degradation</keyword>
<comment type="subcellular location">
    <subcellularLocation>
        <location evidence="4">Secreted</location>
    </subcellularLocation>
</comment>
<evidence type="ECO:0000313" key="8">
    <source>
        <dbReference type="EMBL" id="SFC65286.1"/>
    </source>
</evidence>
<evidence type="ECO:0000259" key="7">
    <source>
        <dbReference type="SMART" id="SM00656"/>
    </source>
</evidence>
<dbReference type="Proteomes" id="UP000198639">
    <property type="component" value="Unassembled WGS sequence"/>
</dbReference>
<keyword evidence="9" id="KW-1185">Reference proteome</keyword>
<dbReference type="InterPro" id="IPR045032">
    <property type="entry name" value="PEL"/>
</dbReference>
<dbReference type="GO" id="GO:0030570">
    <property type="term" value="F:pectate lyase activity"/>
    <property type="evidence" value="ECO:0007669"/>
    <property type="project" value="InterPro"/>
</dbReference>
<keyword evidence="5" id="KW-0732">Signal</keyword>
<dbReference type="SUPFAM" id="SSF51126">
    <property type="entry name" value="Pectin lyase-like"/>
    <property type="match status" value="2"/>
</dbReference>
<dbReference type="InterPro" id="IPR003343">
    <property type="entry name" value="Big_2"/>
</dbReference>
<dbReference type="InterPro" id="IPR000070">
    <property type="entry name" value="Pectinesterase_cat"/>
</dbReference>
<dbReference type="PANTHER" id="PTHR31683:SF18">
    <property type="entry name" value="PECTATE LYASE 21-RELATED"/>
    <property type="match status" value="1"/>
</dbReference>
<keyword evidence="1" id="KW-0378">Hydrolase</keyword>
<evidence type="ECO:0000256" key="5">
    <source>
        <dbReference type="SAM" id="SignalP"/>
    </source>
</evidence>
<name>A0A1I1KWU1_9BURK</name>
<evidence type="ECO:0000256" key="1">
    <source>
        <dbReference type="ARBA" id="ARBA00022801"/>
    </source>
</evidence>
<dbReference type="GO" id="GO:0030599">
    <property type="term" value="F:pectinesterase activity"/>
    <property type="evidence" value="ECO:0007669"/>
    <property type="project" value="InterPro"/>
</dbReference>
<dbReference type="InterPro" id="IPR011050">
    <property type="entry name" value="Pectin_lyase_fold/virulence"/>
</dbReference>
<dbReference type="SMART" id="SM00656">
    <property type="entry name" value="Amb_all"/>
    <property type="match status" value="1"/>
</dbReference>
<dbReference type="STRING" id="1164594.SAMN05216204_108133"/>
<dbReference type="OrthoDB" id="9804661at2"/>
<dbReference type="EMBL" id="FOLD01000008">
    <property type="protein sequence ID" value="SFC65286.1"/>
    <property type="molecule type" value="Genomic_DNA"/>
</dbReference>
<dbReference type="PANTHER" id="PTHR31683">
    <property type="entry name" value="PECTATE LYASE 18-RELATED"/>
    <property type="match status" value="1"/>
</dbReference>
<feature type="signal peptide" evidence="5">
    <location>
        <begin position="1"/>
        <end position="26"/>
    </location>
</feature>
<organism evidence="8 9">
    <name type="scientific">Massilia yuzhufengensis</name>
    <dbReference type="NCBI Taxonomy" id="1164594"/>
    <lineage>
        <taxon>Bacteria</taxon>
        <taxon>Pseudomonadati</taxon>
        <taxon>Pseudomonadota</taxon>
        <taxon>Betaproteobacteria</taxon>
        <taxon>Burkholderiales</taxon>
        <taxon>Oxalobacteraceae</taxon>
        <taxon>Telluria group</taxon>
        <taxon>Massilia</taxon>
    </lineage>
</organism>
<comment type="similarity">
    <text evidence="4">Belongs to the polysaccharide lyase 1 family.</text>
</comment>
<evidence type="ECO:0000256" key="4">
    <source>
        <dbReference type="RuleBase" id="RU361173"/>
    </source>
</evidence>
<evidence type="ECO:0000259" key="6">
    <source>
        <dbReference type="SMART" id="SM00635"/>
    </source>
</evidence>
<keyword evidence="2" id="KW-0063">Aspartyl esterase</keyword>
<protein>
    <submittedName>
        <fullName evidence="8">Pectate lyase</fullName>
    </submittedName>
</protein>
<keyword evidence="4" id="KW-0119">Carbohydrate metabolism</keyword>
<evidence type="ECO:0000256" key="3">
    <source>
        <dbReference type="ARBA" id="ARBA00023239"/>
    </source>
</evidence>
<dbReference type="Pfam" id="PF00544">
    <property type="entry name" value="Pectate_lyase_4"/>
    <property type="match status" value="1"/>
</dbReference>
<feature type="domain" description="BIG2" evidence="6">
    <location>
        <begin position="605"/>
        <end position="688"/>
    </location>
</feature>
<evidence type="ECO:0000313" key="9">
    <source>
        <dbReference type="Proteomes" id="UP000198639"/>
    </source>
</evidence>
<dbReference type="SMART" id="SM00635">
    <property type="entry name" value="BID_2"/>
    <property type="match status" value="1"/>
</dbReference>
<sequence>MKHPGFKASARAALVLVGMLGLPALAATDPARQAAPADGWASQAGGTVGGSAASTDNIYTVTKRAELLAALANGGDNPKIIKLVGTVDMSEGKPYTSTADQAARGAIRLRSNTTLIGADANAGIVNGTVLLSNVAQVIIRNLKIVAPCDVEPVWDPTDGATGNWNSAYDAIGVAGSHHVWVDHVTFTDVPLTDNFLPIENGKKKQCHDGALDITNASDYVTVSYNVFGQHDKNSLVGGSDSATADEGKLRVSFSNNVYRDIVQRAPRVRFGQVHVFNNYFVGSKTASPYAHSVSVAAGKAAKILSNNNVFEIAGAQRCDQVVTNMSSANPGFFKDSGSLLNGALLNACSVSNAVTWTPPYAFTARPVALVKANALAQAGVGKISTAITGTGKVTLDQGPTLACPATGLYFCDDFQDGTSAKWNLLPVTGPNGAFSVKQEVVGGDNKVLQYTAASTGGVLALVKPGAFGGVPSGDYYVEARIRPMTNGTTGNKLLYLVTRYVDAANWYGAGLNVQASTASTQVEIARMLGNVLTRPRQARAPIEMDAQFYTVRFEMIGSTLTVYLDGRAMGSVTDNSFAARGLIGLYTANKTFMIDDVRVGDPRLKPVQLNVDPAGLAWSAEVGDAPYQVKVTAVASDNQPDSFSVESSNPAVVAVATSGNNVTLTAVGAGKANVVIRSGSEPSITRTIAATIAPQFMQPSQLYTLQGASQPAPLDAAVHADTSFKLVFDRPPTLGTSGSIRIFRKLDDALVDVIRLGGETDALGYEGQALVRKVNTTPIRIVGNTVTIKPHSNRLAPGTEYYVAIADGVFTNTSLGGTPFVGLGKAAGWTFTTRAAPAAASSVTVDDDGEADFRTVQGALNHAMQRFAKADPVTINVRNGSYEELLYLNGKDKVTIKGESRDGVMISYTNHDTLNPGTGGSQAGSSAGTSGGRAVMLVEASDMLSLETLSLKNTTIRSPSISAQAETIYFNSNDGRLVAKDASFYSEQDTLNLKGWSWFYRTLVEGNVDFIWGSSRAALFEESEIRSVGDSANASSGGYVLQARVGSSSDIGYVFLNSALTHGRGPGPLRGDVPNGATYLARSPGGTSSWDNIAFINCKMDTHVAPAGWAGQGVNSQPAPNPVVARADAGWREYGTTDMAGNPLNLAARVGGFILSDTDVTNRFATREKVFAGYGNGAGWNPQP</sequence>
<evidence type="ECO:0000256" key="2">
    <source>
        <dbReference type="ARBA" id="ARBA00023085"/>
    </source>
</evidence>
<dbReference type="AlphaFoldDB" id="A0A1I1KWU1"/>
<proteinExistence type="inferred from homology"/>
<reference evidence="9" key="1">
    <citation type="submission" date="2016-10" db="EMBL/GenBank/DDBJ databases">
        <authorList>
            <person name="Varghese N."/>
            <person name="Submissions S."/>
        </authorList>
    </citation>
    <scope>NUCLEOTIDE SEQUENCE [LARGE SCALE GENOMIC DNA]</scope>
    <source>
        <strain evidence="9">CGMCC 1.12041</strain>
    </source>
</reference>
<gene>
    <name evidence="8" type="ORF">SAMN05216204_108133</name>
</gene>
<feature type="chain" id="PRO_5011704199" evidence="5">
    <location>
        <begin position="27"/>
        <end position="1184"/>
    </location>
</feature>
<dbReference type="GO" id="GO:0005576">
    <property type="term" value="C:extracellular region"/>
    <property type="evidence" value="ECO:0007669"/>
    <property type="project" value="UniProtKB-SubCell"/>
</dbReference>
<accession>A0A1I1KWU1</accession>
<feature type="domain" description="Pectate lyase" evidence="7">
    <location>
        <begin position="54"/>
        <end position="316"/>
    </location>
</feature>
<dbReference type="Gene3D" id="2.60.40.1080">
    <property type="match status" value="1"/>
</dbReference>
<dbReference type="Gene3D" id="2.160.20.10">
    <property type="entry name" value="Single-stranded right-handed beta-helix, Pectin lyase-like"/>
    <property type="match status" value="2"/>
</dbReference>